<gene>
    <name evidence="4" type="ORF">D3871_01630</name>
</gene>
<dbReference type="InterPro" id="IPR011042">
    <property type="entry name" value="6-blade_b-propeller_TolB-like"/>
</dbReference>
<dbReference type="Gene3D" id="2.40.10.500">
    <property type="match status" value="1"/>
</dbReference>
<evidence type="ECO:0000256" key="1">
    <source>
        <dbReference type="ARBA" id="ARBA00022737"/>
    </source>
</evidence>
<dbReference type="PANTHER" id="PTHR13833:SF71">
    <property type="entry name" value="NHL DOMAIN-CONTAINING PROTEIN"/>
    <property type="match status" value="1"/>
</dbReference>
<dbReference type="SUPFAM" id="SSF63829">
    <property type="entry name" value="Calcium-dependent phosphotriesterase"/>
    <property type="match status" value="2"/>
</dbReference>
<dbReference type="Proteomes" id="UP000265955">
    <property type="component" value="Unassembled WGS sequence"/>
</dbReference>
<dbReference type="InterPro" id="IPR001258">
    <property type="entry name" value="NHL_repeat"/>
</dbReference>
<dbReference type="Gene3D" id="2.120.10.30">
    <property type="entry name" value="TolB, C-terminal domain"/>
    <property type="match status" value="3"/>
</dbReference>
<protein>
    <submittedName>
        <fullName evidence="4">DUF4214 domain-containing protein</fullName>
    </submittedName>
</protein>
<dbReference type="PROSITE" id="PS51125">
    <property type="entry name" value="NHL"/>
    <property type="match status" value="1"/>
</dbReference>
<keyword evidence="5" id="KW-1185">Reference proteome</keyword>
<evidence type="ECO:0000313" key="5">
    <source>
        <dbReference type="Proteomes" id="UP000265955"/>
    </source>
</evidence>
<dbReference type="InterPro" id="IPR025282">
    <property type="entry name" value="DUF4214"/>
</dbReference>
<comment type="caution">
    <text evidence="4">The sequence shown here is derived from an EMBL/GenBank/DDBJ whole genome shotgun (WGS) entry which is preliminary data.</text>
</comment>
<dbReference type="AlphaFoldDB" id="A0A3A3G5H3"/>
<dbReference type="EMBL" id="QYUO01000001">
    <property type="protein sequence ID" value="RJF97375.1"/>
    <property type="molecule type" value="Genomic_DNA"/>
</dbReference>
<evidence type="ECO:0000256" key="2">
    <source>
        <dbReference type="PROSITE-ProRule" id="PRU00504"/>
    </source>
</evidence>
<accession>A0A3A3G5H3</accession>
<reference evidence="5" key="1">
    <citation type="submission" date="2018-09" db="EMBL/GenBank/DDBJ databases">
        <authorList>
            <person name="Zhu H."/>
        </authorList>
    </citation>
    <scope>NUCLEOTIDE SEQUENCE [LARGE SCALE GENOMIC DNA]</scope>
    <source>
        <strain evidence="5">K1R23-30</strain>
    </source>
</reference>
<feature type="domain" description="DUF4214" evidence="3">
    <location>
        <begin position="195"/>
        <end position="252"/>
    </location>
</feature>
<dbReference type="Pfam" id="PF01436">
    <property type="entry name" value="NHL"/>
    <property type="match status" value="1"/>
</dbReference>
<organism evidence="4 5">
    <name type="scientific">Noviherbaspirillum saxi</name>
    <dbReference type="NCBI Taxonomy" id="2320863"/>
    <lineage>
        <taxon>Bacteria</taxon>
        <taxon>Pseudomonadati</taxon>
        <taxon>Pseudomonadota</taxon>
        <taxon>Betaproteobacteria</taxon>
        <taxon>Burkholderiales</taxon>
        <taxon>Oxalobacteraceae</taxon>
        <taxon>Noviherbaspirillum</taxon>
    </lineage>
</organism>
<dbReference type="Pfam" id="PF13946">
    <property type="entry name" value="DUF4214"/>
    <property type="match status" value="1"/>
</dbReference>
<sequence>MPGSSLPFANDLRPFAVRECKARFGSPYMLRQRLSCLSNPRPILTLTMLCAALTACGGNDQTASSITQNSFAAATISNTTAVFTGVRNNYTIVKAASGYTVIDNVGTDGTSNLGPEIRTFQFTDIKVDPGIGAKSLTLPAADLKLLTELYIAFFNRVPEAEGLSYWIDQFKAGQSVNQIADIFFSAAIQYTALTGYSASMSDADFVRVIYRNVLGRSGATAPPDEDVQFWVGELSSGRQSKGTLVRSMLDSAHTFVGHPTWGFVPSLLDNKYTVGHYFAVQQGISYNTPELSIQRTMDIAAAVTPTDTVAAINRIPVSPSTQPVDPNTPAAYPARALNARFNAPRALTVDTNGKLYIADSGNDTVRKINNITGAVTTFAGTPGQFGQPGAPAVDGVGAAARFNVLTGITLDAGGNLYLTDTFLDTGRIRKITPDATVSTPVESVYAFGIAADATGTLYFTNNFSGLVERFSPQGVRSTVVAIREPRGLTLDTAGNLYVSNTGSDFGPLGQSAFSCTVDRIAPAGAVTTLAGAIATQPVENTCGYADGEGAAAKIGRNAFGVAVDATGNVFVADTSNHVIRKVTPAGVVTTVAGTAAAPGSADGTGADARFNGPRGITVDSAGNLYVADTNNHTIRRITAAGVVTTIAGRAGEAGTADVTP</sequence>
<name>A0A3A3G5H3_9BURK</name>
<evidence type="ECO:0000313" key="4">
    <source>
        <dbReference type="EMBL" id="RJF97375.1"/>
    </source>
</evidence>
<proteinExistence type="predicted"/>
<keyword evidence="1" id="KW-0677">Repeat</keyword>
<feature type="repeat" description="NHL" evidence="2">
    <location>
        <begin position="605"/>
        <end position="634"/>
    </location>
</feature>
<evidence type="ECO:0000259" key="3">
    <source>
        <dbReference type="Pfam" id="PF13946"/>
    </source>
</evidence>
<dbReference type="PANTHER" id="PTHR13833">
    <property type="match status" value="1"/>
</dbReference>